<dbReference type="InterPro" id="IPR001792">
    <property type="entry name" value="Acylphosphatase-like_dom"/>
</dbReference>
<dbReference type="EC" id="3.6.1.7" evidence="1 2"/>
<dbReference type="PANTHER" id="PTHR47268:SF4">
    <property type="entry name" value="ACYLPHOSPHATASE"/>
    <property type="match status" value="1"/>
</dbReference>
<keyword evidence="1 2" id="KW-0378">Hydrolase</keyword>
<comment type="catalytic activity">
    <reaction evidence="1 2">
        <text>an acyl phosphate + H2O = a carboxylate + phosphate + H(+)</text>
        <dbReference type="Rhea" id="RHEA:14965"/>
        <dbReference type="ChEBI" id="CHEBI:15377"/>
        <dbReference type="ChEBI" id="CHEBI:15378"/>
        <dbReference type="ChEBI" id="CHEBI:29067"/>
        <dbReference type="ChEBI" id="CHEBI:43474"/>
        <dbReference type="ChEBI" id="CHEBI:59918"/>
        <dbReference type="EC" id="3.6.1.7"/>
    </reaction>
</comment>
<dbReference type="PANTHER" id="PTHR47268">
    <property type="entry name" value="ACYLPHOSPHATASE"/>
    <property type="match status" value="1"/>
</dbReference>
<dbReference type="GeneID" id="9346104"/>
<dbReference type="InterPro" id="IPR020456">
    <property type="entry name" value="Acylphosphatase"/>
</dbReference>
<accession>D7E857</accession>
<organism evidence="5 6">
    <name type="scientific">Methanohalobium evestigatum (strain ATCC BAA-1072 / DSM 3721 / NBRC 107634 / OCM 161 / Z-7303)</name>
    <dbReference type="NCBI Taxonomy" id="644295"/>
    <lineage>
        <taxon>Archaea</taxon>
        <taxon>Methanobacteriati</taxon>
        <taxon>Methanobacteriota</taxon>
        <taxon>Stenosarchaea group</taxon>
        <taxon>Methanomicrobia</taxon>
        <taxon>Methanosarcinales</taxon>
        <taxon>Methanosarcinaceae</taxon>
        <taxon>Methanohalobium</taxon>
    </lineage>
</organism>
<dbReference type="OrthoDB" id="6643at2157"/>
<dbReference type="Gene3D" id="3.30.70.100">
    <property type="match status" value="1"/>
</dbReference>
<proteinExistence type="inferred from homology"/>
<dbReference type="PROSITE" id="PS51160">
    <property type="entry name" value="ACYLPHOSPHATASE_3"/>
    <property type="match status" value="1"/>
</dbReference>
<dbReference type="PROSITE" id="PS00151">
    <property type="entry name" value="ACYLPHOSPHATASE_2"/>
    <property type="match status" value="1"/>
</dbReference>
<dbReference type="AlphaFoldDB" id="D7E857"/>
<dbReference type="HOGENOM" id="CLU_141932_2_1_2"/>
<feature type="domain" description="Acylphosphatase-like" evidence="4">
    <location>
        <begin position="11"/>
        <end position="98"/>
    </location>
</feature>
<dbReference type="InterPro" id="IPR017968">
    <property type="entry name" value="Acylphosphatase_CS"/>
</dbReference>
<dbReference type="Proteomes" id="UP000000391">
    <property type="component" value="Chromosome"/>
</dbReference>
<dbReference type="STRING" id="644295.Metev_0485"/>
<dbReference type="KEGG" id="mev:Metev_0485"/>
<evidence type="ECO:0000256" key="2">
    <source>
        <dbReference type="RuleBase" id="RU000553"/>
    </source>
</evidence>
<dbReference type="InterPro" id="IPR036046">
    <property type="entry name" value="Acylphosphatase-like_dom_sf"/>
</dbReference>
<evidence type="ECO:0000313" key="6">
    <source>
        <dbReference type="Proteomes" id="UP000000391"/>
    </source>
</evidence>
<evidence type="ECO:0000256" key="1">
    <source>
        <dbReference type="PROSITE-ProRule" id="PRU00520"/>
    </source>
</evidence>
<evidence type="ECO:0000256" key="3">
    <source>
        <dbReference type="RuleBase" id="RU004168"/>
    </source>
</evidence>
<dbReference type="GO" id="GO:0003998">
    <property type="term" value="F:acylphosphatase activity"/>
    <property type="evidence" value="ECO:0007669"/>
    <property type="project" value="UniProtKB-EC"/>
</dbReference>
<evidence type="ECO:0000313" key="5">
    <source>
        <dbReference type="EMBL" id="ADI73399.1"/>
    </source>
</evidence>
<keyword evidence="6" id="KW-1185">Reference proteome</keyword>
<sequence>MQEPESTPEVGAEIYVSGRVQGVFFRQFTNDAATHLGLTGYVQNLPDGRVRVVAEGSQEKMNKLIDKLHSGPSLANVENVNVNWYEPTNEFRDFKVRN</sequence>
<protein>
    <recommendedName>
        <fullName evidence="1 2">Acylphosphatase</fullName>
        <ecNumber evidence="1 2">3.6.1.7</ecNumber>
    </recommendedName>
</protein>
<name>D7E857_METEZ</name>
<evidence type="ECO:0000259" key="4">
    <source>
        <dbReference type="PROSITE" id="PS51160"/>
    </source>
</evidence>
<dbReference type="SUPFAM" id="SSF54975">
    <property type="entry name" value="Acylphosphatase/BLUF domain-like"/>
    <property type="match status" value="1"/>
</dbReference>
<comment type="similarity">
    <text evidence="3">Belongs to the acylphosphatase family.</text>
</comment>
<dbReference type="Pfam" id="PF00708">
    <property type="entry name" value="Acylphosphatase"/>
    <property type="match status" value="1"/>
</dbReference>
<gene>
    <name evidence="5" type="ordered locus">Metev_0485</name>
</gene>
<dbReference type="RefSeq" id="WP_013193967.1">
    <property type="nucleotide sequence ID" value="NC_014253.1"/>
</dbReference>
<reference evidence="5 6" key="1">
    <citation type="submission" date="2010-06" db="EMBL/GenBank/DDBJ databases">
        <title>Complete sequence chromosome of Methanohalobium evestigatum Z-7303.</title>
        <authorList>
            <consortium name="US DOE Joint Genome Institute"/>
            <person name="Lucas S."/>
            <person name="Copeland A."/>
            <person name="Lapidus A."/>
            <person name="Cheng J.-F."/>
            <person name="Bruce D."/>
            <person name="Goodwin L."/>
            <person name="Pitluck S."/>
            <person name="Saunders E."/>
            <person name="Detter J.C."/>
            <person name="Han C."/>
            <person name="Tapia R."/>
            <person name="Land M."/>
            <person name="Hauser L."/>
            <person name="Kyrpides N."/>
            <person name="Mikhailova N."/>
            <person name="Sieprawska-Lupa M."/>
            <person name="Whitman W.B."/>
            <person name="Anderson I."/>
            <person name="Woyke T."/>
        </authorList>
    </citation>
    <scope>NUCLEOTIDE SEQUENCE [LARGE SCALE GENOMIC DNA]</scope>
    <source>
        <strain evidence="6">ATCC BAA-1072 / DSM 3721 / NBRC 107634 / OCM 161 / Z-7303</strain>
    </source>
</reference>
<dbReference type="PROSITE" id="PS00150">
    <property type="entry name" value="ACYLPHOSPHATASE_1"/>
    <property type="match status" value="1"/>
</dbReference>
<feature type="active site" evidence="1">
    <location>
        <position position="44"/>
    </location>
</feature>
<feature type="active site" evidence="1">
    <location>
        <position position="26"/>
    </location>
</feature>
<dbReference type="EMBL" id="CP002069">
    <property type="protein sequence ID" value="ADI73399.1"/>
    <property type="molecule type" value="Genomic_DNA"/>
</dbReference>